<protein>
    <submittedName>
        <fullName evidence="1">Uncharacterized protein</fullName>
    </submittedName>
</protein>
<reference evidence="2" key="1">
    <citation type="journal article" date="2019" name="Int. J. Syst. Evol. Microbiol.">
        <title>The Global Catalogue of Microorganisms (GCM) 10K type strain sequencing project: providing services to taxonomists for standard genome sequencing and annotation.</title>
        <authorList>
            <consortium name="The Broad Institute Genomics Platform"/>
            <consortium name="The Broad Institute Genome Sequencing Center for Infectious Disease"/>
            <person name="Wu L."/>
            <person name="Ma J."/>
        </authorList>
    </citation>
    <scope>NUCLEOTIDE SEQUENCE [LARGE SCALE GENOMIC DNA]</scope>
    <source>
        <strain evidence="2">JCM 14718</strain>
    </source>
</reference>
<proteinExistence type="predicted"/>
<comment type="caution">
    <text evidence="1">The sequence shown here is derived from an EMBL/GenBank/DDBJ whole genome shotgun (WGS) entry which is preliminary data.</text>
</comment>
<gene>
    <name evidence="1" type="ORF">GCM10009765_36880</name>
</gene>
<dbReference type="EMBL" id="BAAANY010000012">
    <property type="protein sequence ID" value="GAA1684119.1"/>
    <property type="molecule type" value="Genomic_DNA"/>
</dbReference>
<dbReference type="RefSeq" id="WP_163571885.1">
    <property type="nucleotide sequence ID" value="NZ_BAAANY010000012.1"/>
</dbReference>
<name>A0ABP4T909_9ACTN</name>
<accession>A0ABP4T909</accession>
<organism evidence="1 2">
    <name type="scientific">Fodinicola feengrottensis</name>
    <dbReference type="NCBI Taxonomy" id="435914"/>
    <lineage>
        <taxon>Bacteria</taxon>
        <taxon>Bacillati</taxon>
        <taxon>Actinomycetota</taxon>
        <taxon>Actinomycetes</taxon>
        <taxon>Mycobacteriales</taxon>
        <taxon>Fodinicola</taxon>
    </lineage>
</organism>
<keyword evidence="2" id="KW-1185">Reference proteome</keyword>
<dbReference type="Proteomes" id="UP001500618">
    <property type="component" value="Unassembled WGS sequence"/>
</dbReference>
<sequence>MSPIRVALWGMAVPGHNRRSEFLPSNGGYAILGQLIADVTGFSYVDVPSPARTDWCRAAGQRTALSTH</sequence>
<evidence type="ECO:0000313" key="2">
    <source>
        <dbReference type="Proteomes" id="UP001500618"/>
    </source>
</evidence>
<evidence type="ECO:0000313" key="1">
    <source>
        <dbReference type="EMBL" id="GAA1684119.1"/>
    </source>
</evidence>